<dbReference type="InterPro" id="IPR050684">
    <property type="entry name" value="HTH-Siroheme_Decarb"/>
</dbReference>
<sequence length="147" mass="16272">MDHTDRRIINAFQGGFPICERPFEAAAESLGLTEAEMISRVAALRAAGTVSRFGPLWHAEKMGGGLTLTAMKVPGDRFDEVADIVNSFPEVAHNYAREHALNMWFVVATEKPERIAEVLAEIEARTGLAVHDMPKVEEFFVGLRFEA</sequence>
<dbReference type="EMBL" id="PGTO01000002">
    <property type="protein sequence ID" value="RAU23408.1"/>
    <property type="molecule type" value="Genomic_DNA"/>
</dbReference>
<dbReference type="RefSeq" id="WP_112142606.1">
    <property type="nucleotide sequence ID" value="NZ_PGTO01000002.1"/>
</dbReference>
<dbReference type="GO" id="GO:0016829">
    <property type="term" value="F:lyase activity"/>
    <property type="evidence" value="ECO:0007669"/>
    <property type="project" value="UniProtKB-KW"/>
</dbReference>
<comment type="caution">
    <text evidence="9">The sequence shown here is derived from an EMBL/GenBank/DDBJ whole genome shotgun (WGS) entry which is preliminary data.</text>
</comment>
<keyword evidence="10" id="KW-1185">Reference proteome</keyword>
<dbReference type="Proteomes" id="UP000251075">
    <property type="component" value="Unassembled WGS sequence"/>
</dbReference>
<dbReference type="PANTHER" id="PTHR43413">
    <property type="entry name" value="TRANSCRIPTIONAL REGULATOR, ASNC FAMILY"/>
    <property type="match status" value="1"/>
</dbReference>
<dbReference type="Pfam" id="PF17805">
    <property type="entry name" value="AsnC_trans_reg2"/>
    <property type="match status" value="1"/>
</dbReference>
<dbReference type="InterPro" id="IPR053953">
    <property type="entry name" value="NirdL-like_HTH"/>
</dbReference>
<dbReference type="PANTHER" id="PTHR43413:SF1">
    <property type="entry name" value="SIROHEME DECARBOXYLASE NIRL SUBUNIT"/>
    <property type="match status" value="1"/>
</dbReference>
<keyword evidence="1" id="KW-0456">Lyase</keyword>
<evidence type="ECO:0000256" key="3">
    <source>
        <dbReference type="ARBA" id="ARBA00023457"/>
    </source>
</evidence>
<evidence type="ECO:0000256" key="6">
    <source>
        <dbReference type="ARBA" id="ARBA00073232"/>
    </source>
</evidence>
<dbReference type="FunFam" id="3.30.70.3460:FF:000001">
    <property type="entry name" value="Heme d1 biosynthesis protein NirG"/>
    <property type="match status" value="1"/>
</dbReference>
<evidence type="ECO:0000259" key="8">
    <source>
        <dbReference type="Pfam" id="PF22451"/>
    </source>
</evidence>
<protein>
    <recommendedName>
        <fullName evidence="6">Siroheme decarboxylase NirG subunit</fullName>
        <ecNumber evidence="4">4.1.1.111</ecNumber>
    </recommendedName>
</protein>
<evidence type="ECO:0000259" key="7">
    <source>
        <dbReference type="Pfam" id="PF17805"/>
    </source>
</evidence>
<organism evidence="9 10">
    <name type="scientific">Paramagnetospirillum kuznetsovii</name>
    <dbReference type="NCBI Taxonomy" id="2053833"/>
    <lineage>
        <taxon>Bacteria</taxon>
        <taxon>Pseudomonadati</taxon>
        <taxon>Pseudomonadota</taxon>
        <taxon>Alphaproteobacteria</taxon>
        <taxon>Rhodospirillales</taxon>
        <taxon>Magnetospirillaceae</taxon>
        <taxon>Paramagnetospirillum</taxon>
    </lineage>
</organism>
<evidence type="ECO:0000256" key="1">
    <source>
        <dbReference type="ARBA" id="ARBA00023239"/>
    </source>
</evidence>
<proteinExistence type="inferred from homology"/>
<dbReference type="InterPro" id="IPR040523">
    <property type="entry name" value="AsnC_trans_reg2"/>
</dbReference>
<dbReference type="OrthoDB" id="9806536at2"/>
<evidence type="ECO:0000256" key="2">
    <source>
        <dbReference type="ARBA" id="ARBA00023444"/>
    </source>
</evidence>
<evidence type="ECO:0000256" key="5">
    <source>
        <dbReference type="ARBA" id="ARBA00048470"/>
    </source>
</evidence>
<comment type="catalytic activity">
    <reaction evidence="5">
        <text>siroheme + 2 H(+) = 12,18-didecarboxysiroheme + 2 CO2</text>
        <dbReference type="Rhea" id="RHEA:19093"/>
        <dbReference type="ChEBI" id="CHEBI:15378"/>
        <dbReference type="ChEBI" id="CHEBI:16526"/>
        <dbReference type="ChEBI" id="CHEBI:60052"/>
        <dbReference type="ChEBI" id="CHEBI:140497"/>
        <dbReference type="EC" id="4.1.1.111"/>
    </reaction>
</comment>
<comment type="pathway">
    <text evidence="2">Porphyrin-containing compound metabolism.</text>
</comment>
<dbReference type="EC" id="4.1.1.111" evidence="4"/>
<reference evidence="9 10" key="1">
    <citation type="submission" date="2017-11" db="EMBL/GenBank/DDBJ databases">
        <title>Draft genome sequence of magnetotactic bacterium Magnetospirillum kuznetsovii LBB-42.</title>
        <authorList>
            <person name="Grouzdev D.S."/>
            <person name="Rysina M.S."/>
            <person name="Baslerov R.V."/>
            <person name="Koziaeva V."/>
        </authorList>
    </citation>
    <scope>NUCLEOTIDE SEQUENCE [LARGE SCALE GENOMIC DNA]</scope>
    <source>
        <strain evidence="9 10">LBB-42</strain>
    </source>
</reference>
<dbReference type="Gene3D" id="1.10.10.10">
    <property type="entry name" value="Winged helix-like DNA-binding domain superfamily/Winged helix DNA-binding domain"/>
    <property type="match status" value="1"/>
</dbReference>
<evidence type="ECO:0000313" key="10">
    <source>
        <dbReference type="Proteomes" id="UP000251075"/>
    </source>
</evidence>
<dbReference type="InterPro" id="IPR036388">
    <property type="entry name" value="WH-like_DNA-bd_sf"/>
</dbReference>
<comment type="similarity">
    <text evidence="3">Belongs to the Ahb/Nir family.</text>
</comment>
<dbReference type="Pfam" id="PF22451">
    <property type="entry name" value="NirdL-like_HTH"/>
    <property type="match status" value="1"/>
</dbReference>
<dbReference type="Gene3D" id="3.30.70.3460">
    <property type="match status" value="1"/>
</dbReference>
<feature type="domain" description="Siroheme decarboxylase AsnC-like ligand binding" evidence="7">
    <location>
        <begin position="67"/>
        <end position="139"/>
    </location>
</feature>
<gene>
    <name evidence="9" type="ORF">CU669_04575</name>
</gene>
<evidence type="ECO:0000256" key="4">
    <source>
        <dbReference type="ARBA" id="ARBA00023471"/>
    </source>
</evidence>
<feature type="domain" description="Siroheme decarboxylase NirL-like HTH" evidence="8">
    <location>
        <begin position="5"/>
        <end position="49"/>
    </location>
</feature>
<dbReference type="AlphaFoldDB" id="A0A364P232"/>
<evidence type="ECO:0000313" key="9">
    <source>
        <dbReference type="EMBL" id="RAU23408.1"/>
    </source>
</evidence>
<name>A0A364P232_9PROT</name>
<accession>A0A364P232</accession>